<keyword evidence="2" id="KW-1185">Reference proteome</keyword>
<dbReference type="Proteomes" id="UP001566132">
    <property type="component" value="Unassembled WGS sequence"/>
</dbReference>
<protein>
    <recommendedName>
        <fullName evidence="3">Leucine-rich repeat domain, L domain-containing protein</fullName>
    </recommendedName>
</protein>
<gene>
    <name evidence="1" type="ORF">ABEB36_002596</name>
</gene>
<comment type="caution">
    <text evidence="1">The sequence shown here is derived from an EMBL/GenBank/DDBJ whole genome shotgun (WGS) entry which is preliminary data.</text>
</comment>
<dbReference type="SUPFAM" id="SSF52047">
    <property type="entry name" value="RNI-like"/>
    <property type="match status" value="1"/>
</dbReference>
<evidence type="ECO:0008006" key="3">
    <source>
        <dbReference type="Google" id="ProtNLM"/>
    </source>
</evidence>
<dbReference type="InterPro" id="IPR032675">
    <property type="entry name" value="LRR_dom_sf"/>
</dbReference>
<evidence type="ECO:0000313" key="2">
    <source>
        <dbReference type="Proteomes" id="UP001566132"/>
    </source>
</evidence>
<name>A0ABD1F8X9_HYPHA</name>
<organism evidence="1 2">
    <name type="scientific">Hypothenemus hampei</name>
    <name type="common">Coffee berry borer</name>
    <dbReference type="NCBI Taxonomy" id="57062"/>
    <lineage>
        <taxon>Eukaryota</taxon>
        <taxon>Metazoa</taxon>
        <taxon>Ecdysozoa</taxon>
        <taxon>Arthropoda</taxon>
        <taxon>Hexapoda</taxon>
        <taxon>Insecta</taxon>
        <taxon>Pterygota</taxon>
        <taxon>Neoptera</taxon>
        <taxon>Endopterygota</taxon>
        <taxon>Coleoptera</taxon>
        <taxon>Polyphaga</taxon>
        <taxon>Cucujiformia</taxon>
        <taxon>Curculionidae</taxon>
        <taxon>Scolytinae</taxon>
        <taxon>Hypothenemus</taxon>
    </lineage>
</organism>
<proteinExistence type="predicted"/>
<sequence length="312" mass="36537">MGFIKKNLKYKCLFQQLKYLGTKHLTLKQCHFIDKDKTLNCNISLPQLKTLDIEECCDLIIHYTISISPNLEELKVKFSIPRKICNCFQLMSLLFNLENKGIMDYHCFRDASSRVPWNVPVRILRTTESLKSLSITCYRMIKEHTQFKSCVNLNKLEFIDVYNWNPSILLDINNLVTLNLIKCNVPESLEQVLSQCNSLKYLTIVPSCSYQLSVALHYNSIILKCAHHLCHSLKVFTWGFTDWYLRMANNFYTNFRETEFYTTSKVIEWIPIKLDVSQTSSENAPFVEMELLEQHLNQQNWSASVNVCKMNI</sequence>
<evidence type="ECO:0000313" key="1">
    <source>
        <dbReference type="EMBL" id="KAL1513140.1"/>
    </source>
</evidence>
<dbReference type="Gene3D" id="3.80.10.10">
    <property type="entry name" value="Ribonuclease Inhibitor"/>
    <property type="match status" value="1"/>
</dbReference>
<accession>A0ABD1F8X9</accession>
<dbReference type="EMBL" id="JBDJPC010000002">
    <property type="protein sequence ID" value="KAL1513140.1"/>
    <property type="molecule type" value="Genomic_DNA"/>
</dbReference>
<reference evidence="1 2" key="1">
    <citation type="submission" date="2024-05" db="EMBL/GenBank/DDBJ databases">
        <title>Genetic variation in Jamaican populations of the coffee berry borer (Hypothenemus hampei).</title>
        <authorList>
            <person name="Errbii M."/>
            <person name="Myrie A."/>
        </authorList>
    </citation>
    <scope>NUCLEOTIDE SEQUENCE [LARGE SCALE GENOMIC DNA]</scope>
    <source>
        <strain evidence="1">JA-Hopewell-2020-01-JO</strain>
        <tissue evidence="1">Whole body</tissue>
    </source>
</reference>
<dbReference type="AlphaFoldDB" id="A0ABD1F8X9"/>